<keyword evidence="2" id="KW-1185">Reference proteome</keyword>
<comment type="caution">
    <text evidence="1">The sequence shown here is derived from an EMBL/GenBank/DDBJ whole genome shotgun (WGS) entry which is preliminary data.</text>
</comment>
<reference evidence="1" key="1">
    <citation type="submission" date="2021-01" db="EMBL/GenBank/DDBJ databases">
        <title>Fulvivirga kasyanovii gen. nov., sp nov., a novel member of the phylum Bacteroidetes isolated from seawater in a mussel farm.</title>
        <authorList>
            <person name="Zhao L.-H."/>
            <person name="Wang Z.-J."/>
        </authorList>
    </citation>
    <scope>NUCLEOTIDE SEQUENCE</scope>
    <source>
        <strain evidence="1">29W222</strain>
    </source>
</reference>
<accession>A0A937FZB8</accession>
<protein>
    <submittedName>
        <fullName evidence="1">Uncharacterized protein</fullName>
    </submittedName>
</protein>
<evidence type="ECO:0000313" key="2">
    <source>
        <dbReference type="Proteomes" id="UP000614216"/>
    </source>
</evidence>
<dbReference type="AlphaFoldDB" id="A0A937FZB8"/>
<dbReference type="EMBL" id="JAEUGD010000016">
    <property type="protein sequence ID" value="MBL6445661.1"/>
    <property type="molecule type" value="Genomic_DNA"/>
</dbReference>
<sequence length="218" mass="24825">MQEETEKEEIIVITPETKKKVEQKIKQCQLLTELISKVYDSLQLLDGVDLNKEFVLGMLKGAIKLESTGVPTSNTNSFLTKINEIYINSKYNNDPNIEFSIAEALKVYRLKLPKETISTIDSIFSLHDALAYITVSNNTFVFSQDSIYRSTGKVFKGDAARRYSILKALEENINEMLSEAFKGPFPPIEKIFNQTLLNAYQSTEIGQVEVNLHLIERY</sequence>
<organism evidence="1 2">
    <name type="scientific">Fulvivirga marina</name>
    <dbReference type="NCBI Taxonomy" id="2494733"/>
    <lineage>
        <taxon>Bacteria</taxon>
        <taxon>Pseudomonadati</taxon>
        <taxon>Bacteroidota</taxon>
        <taxon>Cytophagia</taxon>
        <taxon>Cytophagales</taxon>
        <taxon>Fulvivirgaceae</taxon>
        <taxon>Fulvivirga</taxon>
    </lineage>
</organism>
<dbReference type="Proteomes" id="UP000614216">
    <property type="component" value="Unassembled WGS sequence"/>
</dbReference>
<evidence type="ECO:0000313" key="1">
    <source>
        <dbReference type="EMBL" id="MBL6445661.1"/>
    </source>
</evidence>
<name>A0A937FZB8_9BACT</name>
<gene>
    <name evidence="1" type="ORF">JMN32_05035</name>
</gene>
<proteinExistence type="predicted"/>
<dbReference type="RefSeq" id="WP_202855200.1">
    <property type="nucleotide sequence ID" value="NZ_JAEUGD010000016.1"/>
</dbReference>